<name>A0A840DHX4_9MICO</name>
<evidence type="ECO:0000256" key="1">
    <source>
        <dbReference type="SAM" id="MobiDB-lite"/>
    </source>
</evidence>
<keyword evidence="5" id="KW-1185">Reference proteome</keyword>
<keyword evidence="2" id="KW-0732">Signal</keyword>
<dbReference type="Gene3D" id="3.40.710.10">
    <property type="entry name" value="DD-peptidase/beta-lactamase superfamily"/>
    <property type="match status" value="1"/>
</dbReference>
<dbReference type="EMBL" id="JACIFD010000003">
    <property type="protein sequence ID" value="MBB4071072.1"/>
    <property type="molecule type" value="Genomic_DNA"/>
</dbReference>
<proteinExistence type="predicted"/>
<dbReference type="InterPro" id="IPR012338">
    <property type="entry name" value="Beta-lactam/transpept-like"/>
</dbReference>
<dbReference type="AlphaFoldDB" id="A0A840DHX4"/>
<dbReference type="Proteomes" id="UP000571183">
    <property type="component" value="Unassembled WGS sequence"/>
</dbReference>
<dbReference type="InterPro" id="IPR050491">
    <property type="entry name" value="AmpC-like"/>
</dbReference>
<dbReference type="SUPFAM" id="SSF56601">
    <property type="entry name" value="beta-lactamase/transpeptidase-like"/>
    <property type="match status" value="1"/>
</dbReference>
<evidence type="ECO:0000313" key="5">
    <source>
        <dbReference type="Proteomes" id="UP000571183"/>
    </source>
</evidence>
<organism evidence="4 5">
    <name type="scientific">Canibacter oris</name>
    <dbReference type="NCBI Taxonomy" id="1365628"/>
    <lineage>
        <taxon>Bacteria</taxon>
        <taxon>Bacillati</taxon>
        <taxon>Actinomycetota</taxon>
        <taxon>Actinomycetes</taxon>
        <taxon>Micrococcales</taxon>
        <taxon>Microbacteriaceae</taxon>
        <taxon>Canibacter</taxon>
    </lineage>
</organism>
<comment type="caution">
    <text evidence="4">The sequence shown here is derived from an EMBL/GenBank/DDBJ whole genome shotgun (WGS) entry which is preliminary data.</text>
</comment>
<dbReference type="PROSITE" id="PS51257">
    <property type="entry name" value="PROKAR_LIPOPROTEIN"/>
    <property type="match status" value="1"/>
</dbReference>
<evidence type="ECO:0000313" key="4">
    <source>
        <dbReference type="EMBL" id="MBB4071072.1"/>
    </source>
</evidence>
<accession>A0A840DHX4</accession>
<feature type="region of interest" description="Disordered" evidence="1">
    <location>
        <begin position="308"/>
        <end position="332"/>
    </location>
</feature>
<dbReference type="PANTHER" id="PTHR46825:SF7">
    <property type="entry name" value="D-ALANYL-D-ALANINE CARBOXYPEPTIDASE"/>
    <property type="match status" value="1"/>
</dbReference>
<feature type="signal peptide" evidence="2">
    <location>
        <begin position="1"/>
        <end position="16"/>
    </location>
</feature>
<feature type="chain" id="PRO_5039013911" evidence="2">
    <location>
        <begin position="17"/>
        <end position="422"/>
    </location>
</feature>
<sequence length="422" mass="44515">MSVAKTSIRTAVTAGAASLALVLSGCNGEAQTSGAAEVTTASAAVQEKVDAIVNDALTGAHATEAIVGVWLPDGTAYVRGYGEGVSAQTLVRAGQQTAPATCALLLELANDKLFGFDEKITDKTPRQEPLLADTTYRQLCDGNSRFADYKGKLLPQVLNTPARPWSENELLAESAAHSPVPHAGLDYHLSDTNAVLGLKLARTLSSQSSSELLETRIFKPANMHSTYYPELKNATLPEQSLTPLAYPGAPGAPSCDVEPQQLTEVSPSFLAGAGATITTVGDLKNFYTLLFDGHYGNQRLFAELNTPHSLANPKRDESGNITEEGPVADPGQVPYSETALAAEKIGPLYGRSSWLPGAVGATFHDPETNFTVSIQLNNSGVTDGYARETALLLAAELGDAGVTVPWTAEVARERVNSMKVCQ</sequence>
<dbReference type="RefSeq" id="WP_158608088.1">
    <property type="nucleotide sequence ID" value="NZ_JACIFD010000003.1"/>
</dbReference>
<reference evidence="4" key="1">
    <citation type="submission" date="2020-08" db="EMBL/GenBank/DDBJ databases">
        <title>Sequencing the genomes of 1000 actinobacteria strains.</title>
        <authorList>
            <person name="Klenk H.-P."/>
        </authorList>
    </citation>
    <scope>NUCLEOTIDE SEQUENCE [LARGE SCALE GENOMIC DNA]</scope>
    <source>
        <strain evidence="4">DSM 27064</strain>
    </source>
</reference>
<evidence type="ECO:0000256" key="2">
    <source>
        <dbReference type="SAM" id="SignalP"/>
    </source>
</evidence>
<dbReference type="Pfam" id="PF00144">
    <property type="entry name" value="Beta-lactamase"/>
    <property type="match status" value="1"/>
</dbReference>
<feature type="domain" description="Beta-lactamase-related" evidence="3">
    <location>
        <begin position="51"/>
        <end position="394"/>
    </location>
</feature>
<evidence type="ECO:0000259" key="3">
    <source>
        <dbReference type="Pfam" id="PF00144"/>
    </source>
</evidence>
<protein>
    <submittedName>
        <fullName evidence="4">CubicO group peptidase (Beta-lactamase class C family)</fullName>
    </submittedName>
</protein>
<dbReference type="PANTHER" id="PTHR46825">
    <property type="entry name" value="D-ALANYL-D-ALANINE-CARBOXYPEPTIDASE/ENDOPEPTIDASE AMPH"/>
    <property type="match status" value="1"/>
</dbReference>
<gene>
    <name evidence="4" type="ORF">F5897_000360</name>
</gene>
<dbReference type="InterPro" id="IPR001466">
    <property type="entry name" value="Beta-lactam-related"/>
</dbReference>